<gene>
    <name evidence="2" type="ORF">D187_008423</name>
</gene>
<protein>
    <submittedName>
        <fullName evidence="2">Uncharacterized protein</fullName>
    </submittedName>
</protein>
<evidence type="ECO:0000256" key="1">
    <source>
        <dbReference type="SAM" id="MobiDB-lite"/>
    </source>
</evidence>
<feature type="region of interest" description="Disordered" evidence="1">
    <location>
        <begin position="1"/>
        <end position="25"/>
    </location>
</feature>
<reference evidence="2" key="1">
    <citation type="submission" date="2013-05" db="EMBL/GenBank/DDBJ databases">
        <title>Genome assembly of Cystobacter fuscus DSM 2262.</title>
        <authorList>
            <person name="Sharma G."/>
            <person name="Khatri I."/>
            <person name="Kaur C."/>
            <person name="Mayilraj S."/>
            <person name="Subramanian S."/>
        </authorList>
    </citation>
    <scope>NUCLEOTIDE SEQUENCE [LARGE SCALE GENOMIC DNA]</scope>
    <source>
        <strain evidence="2">DSM 2262</strain>
    </source>
</reference>
<dbReference type="AlphaFoldDB" id="S9PGN6"/>
<comment type="caution">
    <text evidence="2">The sequence shown here is derived from an EMBL/GenBank/DDBJ whole genome shotgun (WGS) entry which is preliminary data.</text>
</comment>
<accession>S9PGN6</accession>
<keyword evidence="3" id="KW-1185">Reference proteome</keyword>
<organism evidence="2 3">
    <name type="scientific">Cystobacter fuscus (strain ATCC 25194 / DSM 2262 / NBRC 100088 / M29)</name>
    <dbReference type="NCBI Taxonomy" id="1242864"/>
    <lineage>
        <taxon>Bacteria</taxon>
        <taxon>Pseudomonadati</taxon>
        <taxon>Myxococcota</taxon>
        <taxon>Myxococcia</taxon>
        <taxon>Myxococcales</taxon>
        <taxon>Cystobacterineae</taxon>
        <taxon>Archangiaceae</taxon>
        <taxon>Cystobacter</taxon>
    </lineage>
</organism>
<evidence type="ECO:0000313" key="2">
    <source>
        <dbReference type="EMBL" id="EPX62236.1"/>
    </source>
</evidence>
<evidence type="ECO:0000313" key="3">
    <source>
        <dbReference type="Proteomes" id="UP000011682"/>
    </source>
</evidence>
<name>S9PGN6_CYSF2</name>
<dbReference type="EMBL" id="ANAH02000007">
    <property type="protein sequence ID" value="EPX62236.1"/>
    <property type="molecule type" value="Genomic_DNA"/>
</dbReference>
<dbReference type="Proteomes" id="UP000011682">
    <property type="component" value="Unassembled WGS sequence"/>
</dbReference>
<sequence>MAKPFVTPSNPIDFPNEKRRQSTLNPQWTISLTDFTHPV</sequence>
<proteinExistence type="predicted"/>